<dbReference type="AlphaFoldDB" id="A0A069DUG1"/>
<dbReference type="PANTHER" id="PTHR45632">
    <property type="entry name" value="LD33804P"/>
    <property type="match status" value="1"/>
</dbReference>
<dbReference type="PANTHER" id="PTHR45632:SF17">
    <property type="entry name" value="KELCH-LIKE PROTEIN 31"/>
    <property type="match status" value="1"/>
</dbReference>
<dbReference type="SMART" id="SM00875">
    <property type="entry name" value="BACK"/>
    <property type="match status" value="1"/>
</dbReference>
<keyword evidence="1" id="KW-0880">Kelch repeat</keyword>
<sequence length="182" mass="21281">MVSLAEMINCEPLYNASFKFVQNNFRQVSQELDFLQLSFQQMELILSNDYIDVSSESDVFEAIINWVSYDSMARLACLARLLQYVRFMLLSRKYLADRVLRENLVMSDENSRNIVLQILDRYILPERTCSLNTNQSSTSPRQASNRKIYVIGEEQMENVNRQWNATTSRPTHGARYHHVITP</sequence>
<evidence type="ECO:0000256" key="1">
    <source>
        <dbReference type="ARBA" id="ARBA00022441"/>
    </source>
</evidence>
<keyword evidence="2" id="KW-0677">Repeat</keyword>
<accession>A0A069DUG1</accession>
<reference evidence="4" key="1">
    <citation type="journal article" date="2014" name="PLoS Genet.">
        <title>Differential Responses to Wnt and PCP Disruption Predict Expression and Developmental Function of Conserved and Novel Genes in a Cnidarian.</title>
        <authorList>
            <person name="Lapebie P."/>
            <person name="Ruggiero A."/>
            <person name="Barreau C."/>
            <person name="Chevalier S."/>
            <person name="Chang P."/>
            <person name="Dru P."/>
            <person name="Houliston E."/>
            <person name="Momose T."/>
        </authorList>
    </citation>
    <scope>NUCLEOTIDE SEQUENCE</scope>
</reference>
<dbReference type="Gene3D" id="1.25.40.420">
    <property type="match status" value="1"/>
</dbReference>
<feature type="domain" description="BACK" evidence="3">
    <location>
        <begin position="1"/>
        <end position="100"/>
    </location>
</feature>
<dbReference type="InterPro" id="IPR011705">
    <property type="entry name" value="BACK"/>
</dbReference>
<evidence type="ECO:0000259" key="3">
    <source>
        <dbReference type="SMART" id="SM00875"/>
    </source>
</evidence>
<protein>
    <submittedName>
        <fullName evidence="4">Kelch like related protein</fullName>
    </submittedName>
</protein>
<organism evidence="4">
    <name type="scientific">Clytia hemisphaerica</name>
    <dbReference type="NCBI Taxonomy" id="252671"/>
    <lineage>
        <taxon>Eukaryota</taxon>
        <taxon>Metazoa</taxon>
        <taxon>Cnidaria</taxon>
        <taxon>Hydrozoa</taxon>
        <taxon>Hydroidolina</taxon>
        <taxon>Leptothecata</taxon>
        <taxon>Obeliida</taxon>
        <taxon>Clytiidae</taxon>
        <taxon>Clytia</taxon>
    </lineage>
</organism>
<evidence type="ECO:0000256" key="2">
    <source>
        <dbReference type="ARBA" id="ARBA00022737"/>
    </source>
</evidence>
<name>A0A069DUG1_9CNID</name>
<proteinExistence type="evidence at transcript level"/>
<evidence type="ECO:0000313" key="4">
    <source>
        <dbReference type="EMBL" id="JAC84864.1"/>
    </source>
</evidence>
<dbReference type="Pfam" id="PF07707">
    <property type="entry name" value="BACK"/>
    <property type="match status" value="1"/>
</dbReference>
<dbReference type="FunFam" id="1.25.40.420:FF:000001">
    <property type="entry name" value="Kelch-like family member 12"/>
    <property type="match status" value="1"/>
</dbReference>
<dbReference type="EMBL" id="GBGP01000338">
    <property type="protein sequence ID" value="JAC84864.1"/>
    <property type="molecule type" value="mRNA"/>
</dbReference>